<organism evidence="1 2">
    <name type="scientific">Plasmodium falciparum Tanzania</name>
    <name type="common">2000708</name>
    <dbReference type="NCBI Taxonomy" id="1036725"/>
    <lineage>
        <taxon>Eukaryota</taxon>
        <taxon>Sar</taxon>
        <taxon>Alveolata</taxon>
        <taxon>Apicomplexa</taxon>
        <taxon>Aconoidasida</taxon>
        <taxon>Haemosporida</taxon>
        <taxon>Plasmodiidae</taxon>
        <taxon>Plasmodium</taxon>
        <taxon>Plasmodium (Laverania)</taxon>
    </lineage>
</organism>
<sequence length="62" mass="7720">MWLLIFFKKDLKYRSSICYLLHIIINIREYSSILCIYFSSDIKCLNIYKYDIKEKFFHLKML</sequence>
<dbReference type="Proteomes" id="UP000030708">
    <property type="component" value="Unassembled WGS sequence"/>
</dbReference>
<name>A0A024W912_PLAFA</name>
<protein>
    <submittedName>
        <fullName evidence="1">Uncharacterized protein</fullName>
    </submittedName>
</protein>
<dbReference type="AlphaFoldDB" id="A0A024W912"/>
<gene>
    <name evidence="1" type="ORF">PFTANZ_02343</name>
</gene>
<evidence type="ECO:0000313" key="1">
    <source>
        <dbReference type="EMBL" id="ETW37043.1"/>
    </source>
</evidence>
<reference evidence="1 2" key="2">
    <citation type="submission" date="2013-02" db="EMBL/GenBank/DDBJ databases">
        <title>The Genome Sequence of Plasmodium falciparum Tanzania (2000708).</title>
        <authorList>
            <consortium name="The Broad Institute Genome Sequencing Platform"/>
            <consortium name="The Broad Institute Genome Sequencing Center for Infectious Disease"/>
            <person name="Neafsey D."/>
            <person name="Cheeseman I."/>
            <person name="Volkman S."/>
            <person name="Adams J."/>
            <person name="Walker B."/>
            <person name="Young S.K."/>
            <person name="Zeng Q."/>
            <person name="Gargeya S."/>
            <person name="Fitzgerald M."/>
            <person name="Haas B."/>
            <person name="Abouelleil A."/>
            <person name="Alvarado L."/>
            <person name="Arachchi H.M."/>
            <person name="Berlin A.M."/>
            <person name="Chapman S.B."/>
            <person name="Dewar J."/>
            <person name="Goldberg J."/>
            <person name="Griggs A."/>
            <person name="Gujja S."/>
            <person name="Hansen M."/>
            <person name="Howarth C."/>
            <person name="Imamovic A."/>
            <person name="Larimer J."/>
            <person name="McCowan C."/>
            <person name="Murphy C."/>
            <person name="Neiman D."/>
            <person name="Pearson M."/>
            <person name="Priest M."/>
            <person name="Roberts A."/>
            <person name="Saif S."/>
            <person name="Shea T."/>
            <person name="Sisk P."/>
            <person name="Sykes S."/>
            <person name="Wortman J."/>
            <person name="Nusbaum C."/>
            <person name="Birren B."/>
        </authorList>
    </citation>
    <scope>NUCLEOTIDE SEQUENCE [LARGE SCALE GENOMIC DNA]</scope>
    <source>
        <strain evidence="2">Tanzania (2000708)</strain>
    </source>
</reference>
<reference evidence="1 2" key="1">
    <citation type="submission" date="2013-02" db="EMBL/GenBank/DDBJ databases">
        <title>The Genome Annotation of Plasmodium falciparum Tanzania (2000708).</title>
        <authorList>
            <consortium name="The Broad Institute Genome Sequencing Platform"/>
            <consortium name="The Broad Institute Genome Sequencing Center for Infectious Disease"/>
            <person name="Neafsey D."/>
            <person name="Hoffman S."/>
            <person name="Volkman S."/>
            <person name="Rosenthal P."/>
            <person name="Walker B."/>
            <person name="Young S.K."/>
            <person name="Zeng Q."/>
            <person name="Gargeya S."/>
            <person name="Fitzgerald M."/>
            <person name="Haas B."/>
            <person name="Abouelleil A."/>
            <person name="Allen A.W."/>
            <person name="Alvarado L."/>
            <person name="Arachchi H.M."/>
            <person name="Berlin A.M."/>
            <person name="Chapman S.B."/>
            <person name="Gainer-Dewar J."/>
            <person name="Goldberg J."/>
            <person name="Griggs A."/>
            <person name="Gujja S."/>
            <person name="Hansen M."/>
            <person name="Howarth C."/>
            <person name="Imamovic A."/>
            <person name="Ireland A."/>
            <person name="Larimer J."/>
            <person name="McCowan C."/>
            <person name="Murphy C."/>
            <person name="Pearson M."/>
            <person name="Poon T.W."/>
            <person name="Priest M."/>
            <person name="Roberts A."/>
            <person name="Saif S."/>
            <person name="Shea T."/>
            <person name="Sisk P."/>
            <person name="Sykes S."/>
            <person name="Wortman J."/>
            <person name="Nusbaum C."/>
            <person name="Birren B."/>
        </authorList>
    </citation>
    <scope>NUCLEOTIDE SEQUENCE [LARGE SCALE GENOMIC DNA]</scope>
    <source>
        <strain evidence="2">Tanzania (2000708)</strain>
    </source>
</reference>
<dbReference type="EMBL" id="KI926394">
    <property type="protein sequence ID" value="ETW37043.1"/>
    <property type="molecule type" value="Genomic_DNA"/>
</dbReference>
<accession>A0A024W912</accession>
<proteinExistence type="predicted"/>
<evidence type="ECO:0000313" key="2">
    <source>
        <dbReference type="Proteomes" id="UP000030708"/>
    </source>
</evidence>